<dbReference type="InterPro" id="IPR011577">
    <property type="entry name" value="Cyt_b561_bac/Ni-Hgenase"/>
</dbReference>
<name>A0A447N0Q4_SALET</name>
<dbReference type="GO" id="GO:0022904">
    <property type="term" value="P:respiratory electron transport chain"/>
    <property type="evidence" value="ECO:0007669"/>
    <property type="project" value="InterPro"/>
</dbReference>
<keyword evidence="3 6" id="KW-0812">Transmembrane</keyword>
<dbReference type="GO" id="GO:0036397">
    <property type="term" value="F:formate dehydrogenase (quinone) activity"/>
    <property type="evidence" value="ECO:0007669"/>
    <property type="project" value="TreeGrafter"/>
</dbReference>
<keyword evidence="5 6" id="KW-0472">Membrane</keyword>
<dbReference type="GO" id="GO:0005886">
    <property type="term" value="C:plasma membrane"/>
    <property type="evidence" value="ECO:0007669"/>
    <property type="project" value="UniProtKB-SubCell"/>
</dbReference>
<evidence type="ECO:0000259" key="7">
    <source>
        <dbReference type="Pfam" id="PF01292"/>
    </source>
</evidence>
<keyword evidence="4 6" id="KW-1133">Transmembrane helix</keyword>
<dbReference type="EMBL" id="LR134140">
    <property type="protein sequence ID" value="VDZ96878.1"/>
    <property type="molecule type" value="Genomic_DNA"/>
</dbReference>
<dbReference type="PANTHER" id="PTHR30074:SF2">
    <property type="entry name" value="FORMATE DEHYDROGENASE, CYTOCHROME B556(FDO) SUBUNIT"/>
    <property type="match status" value="1"/>
</dbReference>
<dbReference type="GO" id="GO:0015944">
    <property type="term" value="P:formate oxidation"/>
    <property type="evidence" value="ECO:0007669"/>
    <property type="project" value="TreeGrafter"/>
</dbReference>
<dbReference type="InterPro" id="IPR016174">
    <property type="entry name" value="Di-haem_cyt_TM"/>
</dbReference>
<evidence type="ECO:0000256" key="1">
    <source>
        <dbReference type="ARBA" id="ARBA00004651"/>
    </source>
</evidence>
<gene>
    <name evidence="8" type="primary">fdoI_2</name>
    <name evidence="8" type="ORF">NCTC129_03066</name>
</gene>
<dbReference type="Proteomes" id="UP000282086">
    <property type="component" value="Chromosome"/>
</dbReference>
<evidence type="ECO:0000256" key="5">
    <source>
        <dbReference type="ARBA" id="ARBA00023136"/>
    </source>
</evidence>
<dbReference type="SUPFAM" id="SSF81342">
    <property type="entry name" value="Transmembrane di-heme cytochromes"/>
    <property type="match status" value="1"/>
</dbReference>
<dbReference type="Gene3D" id="1.20.950.20">
    <property type="entry name" value="Transmembrane di-heme cytochromes, Chain C"/>
    <property type="match status" value="1"/>
</dbReference>
<evidence type="ECO:0000313" key="9">
    <source>
        <dbReference type="Proteomes" id="UP000282086"/>
    </source>
</evidence>
<dbReference type="PANTHER" id="PTHR30074">
    <property type="entry name" value="FORMATE DEHYDROGENASE, NITRATE-INDUCIBLE, CYTOCHROME B556 FDN SUBUNIT"/>
    <property type="match status" value="1"/>
</dbReference>
<dbReference type="GO" id="GO:0009061">
    <property type="term" value="P:anaerobic respiration"/>
    <property type="evidence" value="ECO:0007669"/>
    <property type="project" value="TreeGrafter"/>
</dbReference>
<dbReference type="GO" id="GO:0009326">
    <property type="term" value="C:formate dehydrogenase complex"/>
    <property type="evidence" value="ECO:0007669"/>
    <property type="project" value="TreeGrafter"/>
</dbReference>
<accession>A0A447N0Q4</accession>
<organism evidence="8 9">
    <name type="scientific">Salmonella enterica I</name>
    <dbReference type="NCBI Taxonomy" id="59201"/>
    <lineage>
        <taxon>Bacteria</taxon>
        <taxon>Pseudomonadati</taxon>
        <taxon>Pseudomonadota</taxon>
        <taxon>Gammaproteobacteria</taxon>
        <taxon>Enterobacterales</taxon>
        <taxon>Enterobacteriaceae</taxon>
        <taxon>Salmonella</taxon>
    </lineage>
</organism>
<sequence length="100" mass="11589">MRILGRRLSSLVLLLVSGVIIWRPYFAPAFSIPVIRFALMLHSFAAVALIVVIMVHIYAALWVKGTITAMVEGWVTRSWAKKHHPRWYREVRKTTEKETE</sequence>
<feature type="domain" description="Cytochrome b561 bacterial/Ni-hydrogenase" evidence="7">
    <location>
        <begin position="11"/>
        <end position="73"/>
    </location>
</feature>
<evidence type="ECO:0000256" key="2">
    <source>
        <dbReference type="ARBA" id="ARBA00022475"/>
    </source>
</evidence>
<dbReference type="InterPro" id="IPR051817">
    <property type="entry name" value="FDH_cytochrome_b556_subunit"/>
</dbReference>
<feature type="transmembrane region" description="Helical" evidence="6">
    <location>
        <begin position="41"/>
        <end position="63"/>
    </location>
</feature>
<protein>
    <submittedName>
        <fullName evidence="8">Formate dehydrogenase-O gamma subunit</fullName>
    </submittedName>
</protein>
<dbReference type="Pfam" id="PF01292">
    <property type="entry name" value="Ni_hydr_CYTB"/>
    <property type="match status" value="1"/>
</dbReference>
<evidence type="ECO:0000256" key="3">
    <source>
        <dbReference type="ARBA" id="ARBA00022692"/>
    </source>
</evidence>
<evidence type="ECO:0000313" key="8">
    <source>
        <dbReference type="EMBL" id="VDZ96878.1"/>
    </source>
</evidence>
<evidence type="ECO:0000256" key="4">
    <source>
        <dbReference type="ARBA" id="ARBA00022989"/>
    </source>
</evidence>
<comment type="subcellular location">
    <subcellularLocation>
        <location evidence="1">Cell membrane</location>
        <topology evidence="1">Multi-pass membrane protein</topology>
    </subcellularLocation>
</comment>
<reference evidence="8 9" key="1">
    <citation type="submission" date="2018-12" db="EMBL/GenBank/DDBJ databases">
        <authorList>
            <consortium name="Pathogen Informatics"/>
        </authorList>
    </citation>
    <scope>NUCLEOTIDE SEQUENCE [LARGE SCALE GENOMIC DNA]</scope>
    <source>
        <strain evidence="8 9">NCTC129</strain>
    </source>
</reference>
<keyword evidence="2" id="KW-1003">Cell membrane</keyword>
<proteinExistence type="predicted"/>
<dbReference type="AlphaFoldDB" id="A0A447N0Q4"/>
<evidence type="ECO:0000256" key="6">
    <source>
        <dbReference type="SAM" id="Phobius"/>
    </source>
</evidence>
<dbReference type="GO" id="GO:0009055">
    <property type="term" value="F:electron transfer activity"/>
    <property type="evidence" value="ECO:0007669"/>
    <property type="project" value="InterPro"/>
</dbReference>